<protein>
    <submittedName>
        <fullName evidence="3">Uncharacterized protein</fullName>
    </submittedName>
</protein>
<feature type="chain" id="PRO_5019460238" evidence="2">
    <location>
        <begin position="26"/>
        <end position="122"/>
    </location>
</feature>
<keyword evidence="1" id="KW-0812">Transmembrane</keyword>
<evidence type="ECO:0000313" key="4">
    <source>
        <dbReference type="Proteomes" id="UP000283210"/>
    </source>
</evidence>
<evidence type="ECO:0000256" key="2">
    <source>
        <dbReference type="SAM" id="SignalP"/>
    </source>
</evidence>
<keyword evidence="1" id="KW-0472">Membrane</keyword>
<feature type="signal peptide" evidence="2">
    <location>
        <begin position="1"/>
        <end position="25"/>
    </location>
</feature>
<feature type="transmembrane region" description="Helical" evidence="1">
    <location>
        <begin position="80"/>
        <end position="105"/>
    </location>
</feature>
<gene>
    <name evidence="3" type="ORF">OJAV_G00070870</name>
</gene>
<reference evidence="3 4" key="1">
    <citation type="submission" date="2018-11" db="EMBL/GenBank/DDBJ databases">
        <authorList>
            <person name="Lopez-Roques C."/>
            <person name="Donnadieu C."/>
            <person name="Bouchez O."/>
            <person name="Klopp C."/>
            <person name="Cabau C."/>
            <person name="Zahm M."/>
        </authorList>
    </citation>
    <scope>NUCLEOTIDE SEQUENCE [LARGE SCALE GENOMIC DNA]</scope>
    <source>
        <strain evidence="3">RS831</strain>
        <tissue evidence="3">Whole body</tissue>
    </source>
</reference>
<accession>A0A437D785</accession>
<keyword evidence="2" id="KW-0732">Signal</keyword>
<dbReference type="EMBL" id="CM012443">
    <property type="protein sequence ID" value="RVE71093.1"/>
    <property type="molecule type" value="Genomic_DNA"/>
</dbReference>
<dbReference type="Proteomes" id="UP000283210">
    <property type="component" value="Chromosome 7"/>
</dbReference>
<proteinExistence type="predicted"/>
<keyword evidence="4" id="KW-1185">Reference proteome</keyword>
<keyword evidence="1" id="KW-1133">Transmembrane helix</keyword>
<organism evidence="3 4">
    <name type="scientific">Oryzias javanicus</name>
    <name type="common">Javanese ricefish</name>
    <name type="synonym">Aplocheilus javanicus</name>
    <dbReference type="NCBI Taxonomy" id="123683"/>
    <lineage>
        <taxon>Eukaryota</taxon>
        <taxon>Metazoa</taxon>
        <taxon>Chordata</taxon>
        <taxon>Craniata</taxon>
        <taxon>Vertebrata</taxon>
        <taxon>Euteleostomi</taxon>
        <taxon>Actinopterygii</taxon>
        <taxon>Neopterygii</taxon>
        <taxon>Teleostei</taxon>
        <taxon>Neoteleostei</taxon>
        <taxon>Acanthomorphata</taxon>
        <taxon>Ovalentaria</taxon>
        <taxon>Atherinomorphae</taxon>
        <taxon>Beloniformes</taxon>
        <taxon>Adrianichthyidae</taxon>
        <taxon>Oryziinae</taxon>
        <taxon>Oryzias</taxon>
    </lineage>
</organism>
<evidence type="ECO:0000256" key="1">
    <source>
        <dbReference type="SAM" id="Phobius"/>
    </source>
</evidence>
<name>A0A437D785_ORYJA</name>
<evidence type="ECO:0000313" key="3">
    <source>
        <dbReference type="EMBL" id="RVE71093.1"/>
    </source>
</evidence>
<sequence length="122" mass="13673">MKVSQTLLCVLLLRGSCLLPPETAAAAESVLDTTVVYHLDYDYTEYYDDSLTEIESVLDSETESTTILPTEQPEPPDVLFYLRLVLVCTIAVLFIVPTVCFTFLWKERVSSAGRSSGEYYVC</sequence>
<dbReference type="AlphaFoldDB" id="A0A437D785"/>
<reference evidence="3 4" key="2">
    <citation type="submission" date="2019-01" db="EMBL/GenBank/DDBJ databases">
        <title>A chromosome length genome reference of the Java medaka (oryzias javanicus).</title>
        <authorList>
            <person name="Herpin A."/>
            <person name="Takehana Y."/>
            <person name="Naruse K."/>
            <person name="Ansai S."/>
            <person name="Kawaguchi M."/>
        </authorList>
    </citation>
    <scope>NUCLEOTIDE SEQUENCE [LARGE SCALE GENOMIC DNA]</scope>
    <source>
        <strain evidence="3">RS831</strain>
        <tissue evidence="3">Whole body</tissue>
    </source>
</reference>